<organism evidence="3 4">
    <name type="scientific">Occultella gossypii</name>
    <dbReference type="NCBI Taxonomy" id="2800820"/>
    <lineage>
        <taxon>Bacteria</taxon>
        <taxon>Bacillati</taxon>
        <taxon>Actinomycetota</taxon>
        <taxon>Actinomycetes</taxon>
        <taxon>Micrococcales</taxon>
        <taxon>Ruaniaceae</taxon>
        <taxon>Occultella</taxon>
    </lineage>
</organism>
<dbReference type="RefSeq" id="WP_223401721.1">
    <property type="nucleotide sequence ID" value="NZ_JAGSHT010000001.1"/>
</dbReference>
<feature type="signal peptide" evidence="2">
    <location>
        <begin position="1"/>
        <end position="36"/>
    </location>
</feature>
<feature type="chain" id="PRO_5046269198" description="DUF3558 domain-containing protein" evidence="2">
    <location>
        <begin position="37"/>
        <end position="238"/>
    </location>
</feature>
<proteinExistence type="predicted"/>
<evidence type="ECO:0008006" key="5">
    <source>
        <dbReference type="Google" id="ProtNLM"/>
    </source>
</evidence>
<evidence type="ECO:0000313" key="4">
    <source>
        <dbReference type="Proteomes" id="UP000826651"/>
    </source>
</evidence>
<protein>
    <recommendedName>
        <fullName evidence="5">DUF3558 domain-containing protein</fullName>
    </recommendedName>
</protein>
<gene>
    <name evidence="3" type="ORF">KCQ71_00695</name>
</gene>
<reference evidence="3 4" key="1">
    <citation type="submission" date="2021-04" db="EMBL/GenBank/DDBJ databases">
        <title>Ruania sp. nov., isolated from sandy soil of mangrove forest.</title>
        <authorList>
            <person name="Ge X."/>
            <person name="Huang R."/>
            <person name="Liu W."/>
        </authorList>
    </citation>
    <scope>NUCLEOTIDE SEQUENCE [LARGE SCALE GENOMIC DNA]</scope>
    <source>
        <strain evidence="3 4">N2-46</strain>
    </source>
</reference>
<feature type="region of interest" description="Disordered" evidence="1">
    <location>
        <begin position="40"/>
        <end position="63"/>
    </location>
</feature>
<dbReference type="EMBL" id="JAGSHT010000001">
    <property type="protein sequence ID" value="MBZ2194654.1"/>
    <property type="molecule type" value="Genomic_DNA"/>
</dbReference>
<comment type="caution">
    <text evidence="3">The sequence shown here is derived from an EMBL/GenBank/DDBJ whole genome shotgun (WGS) entry which is preliminary data.</text>
</comment>
<keyword evidence="2" id="KW-0732">Signal</keyword>
<keyword evidence="4" id="KW-1185">Reference proteome</keyword>
<dbReference type="Proteomes" id="UP000826651">
    <property type="component" value="Unassembled WGS sequence"/>
</dbReference>
<evidence type="ECO:0000256" key="1">
    <source>
        <dbReference type="SAM" id="MobiDB-lite"/>
    </source>
</evidence>
<evidence type="ECO:0000256" key="2">
    <source>
        <dbReference type="SAM" id="SignalP"/>
    </source>
</evidence>
<accession>A0ABS7S2T6</accession>
<dbReference type="PROSITE" id="PS51257">
    <property type="entry name" value="PROKAR_LIPOPROTEIN"/>
    <property type="match status" value="1"/>
</dbReference>
<name>A0ABS7S2T6_9MICO</name>
<sequence>MVGPMRPARRARRSNRVMAVAAVALTVALVAGCDPASPAPGPGGASGAGDGTATPTELRTVPPGFLECSDDPDPKELQLADVDLATATWSTPPDFEVVTSYHEDNPVETIESTWYAEPTSPPLPTLNVLNVLNVVLYSGLDWGDVADDCGRVPLSAIETRLADYREQIDAEPLTDASMTTVAGLPALEQDIGLASYDYHGYWLFAETQLLHVYCQWTSGNRDVIEAGCGPLVDSVQVG</sequence>
<evidence type="ECO:0000313" key="3">
    <source>
        <dbReference type="EMBL" id="MBZ2194654.1"/>
    </source>
</evidence>